<comment type="caution">
    <text evidence="1">The sequence shown here is derived from an EMBL/GenBank/DDBJ whole genome shotgun (WGS) entry which is preliminary data.</text>
</comment>
<evidence type="ECO:0000313" key="2">
    <source>
        <dbReference type="Proteomes" id="UP000486903"/>
    </source>
</evidence>
<dbReference type="InterPro" id="IPR031344">
    <property type="entry name" value="DUF5104"/>
</dbReference>
<dbReference type="Pfam" id="PF17117">
    <property type="entry name" value="DUF5104"/>
    <property type="match status" value="1"/>
</dbReference>
<dbReference type="Gene3D" id="3.10.450.50">
    <property type="match status" value="1"/>
</dbReference>
<dbReference type="RefSeq" id="WP_003373517.1">
    <property type="nucleotide sequence ID" value="NZ_JACBBA010000002.1"/>
</dbReference>
<dbReference type="AlphaFoldDB" id="A0A6B4QPK0"/>
<reference evidence="1 2" key="1">
    <citation type="submission" date="2019-04" db="EMBL/GenBank/DDBJ databases">
        <title>Genome sequencing of Clostridium botulinum Groups I-IV and Clostridium butyricum.</title>
        <authorList>
            <person name="Brunt J."/>
            <person name="Van Vliet A.H.M."/>
            <person name="Stringer S.C."/>
            <person name="Carter A.T."/>
            <person name="Peck M.W."/>
        </authorList>
    </citation>
    <scope>NUCLEOTIDE SEQUENCE [LARGE SCALE GENOMIC DNA]</scope>
    <source>
        <strain evidence="1 2">BL81</strain>
    </source>
</reference>
<name>A0A6B4QPK0_CLOBO</name>
<dbReference type="Proteomes" id="UP000486903">
    <property type="component" value="Unassembled WGS sequence"/>
</dbReference>
<organism evidence="1 2">
    <name type="scientific">Clostridium botulinum</name>
    <dbReference type="NCBI Taxonomy" id="1491"/>
    <lineage>
        <taxon>Bacteria</taxon>
        <taxon>Bacillati</taxon>
        <taxon>Bacillota</taxon>
        <taxon>Clostridia</taxon>
        <taxon>Eubacteriales</taxon>
        <taxon>Clostridiaceae</taxon>
        <taxon>Clostridium</taxon>
    </lineage>
</organism>
<sequence>MNIKKIILIITAVIFSFNLISCDSLKDKMINKRLNKLNESSKIRDKRSKEVFEVLKNKDKEGLKKLFSISALKEAENIDESIDYVMNLLDGEITSIDGGEGPSSESSGGGAYVAEDTYEYTIITDKGAYLLFLIYISADTFNRENEGLYMFQLIKEEDKQTEYDGGNVIVCPGVYVPPSSKYTDIKFQDGAEIAGGFKFLKYAEDYSDGKFNIYATIQSDIAYGDVEVSFCFYDVSGKKIGSASQRSEDPVEAGGIFEVKLTASDYHNKDLNYEDIASCRFSGIYAR</sequence>
<evidence type="ECO:0000313" key="1">
    <source>
        <dbReference type="EMBL" id="NFV27409.1"/>
    </source>
</evidence>
<accession>A0A6B4QPK0</accession>
<proteinExistence type="predicted"/>
<protein>
    <submittedName>
        <fullName evidence="1">DUF5104 domain-containing protein</fullName>
    </submittedName>
</protein>
<dbReference type="EMBL" id="SXFB01000015">
    <property type="protein sequence ID" value="NFV27409.1"/>
    <property type="molecule type" value="Genomic_DNA"/>
</dbReference>
<gene>
    <name evidence="1" type="ORF">FDG31_14750</name>
</gene>